<dbReference type="Gene3D" id="1.10.238.10">
    <property type="entry name" value="EF-hand"/>
    <property type="match status" value="1"/>
</dbReference>
<evidence type="ECO:0000259" key="3">
    <source>
        <dbReference type="PROSITE" id="PS50222"/>
    </source>
</evidence>
<dbReference type="GO" id="GO:0005509">
    <property type="term" value="F:calcium ion binding"/>
    <property type="evidence" value="ECO:0007669"/>
    <property type="project" value="InterPro"/>
</dbReference>
<dbReference type="SUPFAM" id="SSF47473">
    <property type="entry name" value="EF-hand"/>
    <property type="match status" value="1"/>
</dbReference>
<proteinExistence type="predicted"/>
<evidence type="ECO:0000313" key="4">
    <source>
        <dbReference type="EMBL" id="CAI2361416.1"/>
    </source>
</evidence>
<gene>
    <name evidence="4" type="ORF">ECRASSUSDP1_LOCUS2727</name>
</gene>
<keyword evidence="5" id="KW-1185">Reference proteome</keyword>
<feature type="domain" description="EF-hand" evidence="3">
    <location>
        <begin position="389"/>
        <end position="424"/>
    </location>
</feature>
<dbReference type="InterPro" id="IPR018247">
    <property type="entry name" value="EF_Hand_1_Ca_BS"/>
</dbReference>
<dbReference type="AlphaFoldDB" id="A0AAD1U3P0"/>
<evidence type="ECO:0000256" key="2">
    <source>
        <dbReference type="SAM" id="MobiDB-lite"/>
    </source>
</evidence>
<sequence>MDLISESEKTVISKAFRIINKRDNHKAQSEKCHFSMNQTMKPGSIKIFKKSNKKRRKIAHRRKKSRVPLTDNESTKTRNKMMEATQARSHSSFCFKFNSNNKMNLISEDSKKRLKEIIKEKSIRSYRSNCHSLNKPLNRSMINKMSVTQPPLQDFEEEKSHSKHLEVDDIQDLFKQCVRKDDTKQSWHSIGTNNSHSQLLMYKNRVNDFFMQSMSLYGDALSKDKIFNYTRGNKIGLAHMQELKRILLSLNSEGNDKIDFRDFLLRLREKNFVFPESFLVNLIKDIQINPTTLSYQKFVIVLNIFYSLPIFKKGDSNNSDSFKNSQDQYGFKKIDLPDHLVSLMKLIHVKIDEKFKDYKDAFRAFDNDYSGNIGFTELVEGLETMGILLELESMKKLFNYLDVNKDGEINFNEFCRLHYDSHLMNKDPPDLKYKVKPLVAFDHITKSTKSAHKPPLHRPNSSVSNPTALQTQSFNFKRIRRVRSRKKQPRQKFLGESQSIHKMVHGTRKNNSCHDMKKIIGNSYYKRKIKIIKKKDKKHQRRTSSFFQRTPTKCTLTENQRYGNQ</sequence>
<feature type="compositionally biased region" description="Polar residues" evidence="2">
    <location>
        <begin position="543"/>
        <end position="565"/>
    </location>
</feature>
<dbReference type="EMBL" id="CAMPGE010002607">
    <property type="protein sequence ID" value="CAI2361416.1"/>
    <property type="molecule type" value="Genomic_DNA"/>
</dbReference>
<organism evidence="4 5">
    <name type="scientific">Euplotes crassus</name>
    <dbReference type="NCBI Taxonomy" id="5936"/>
    <lineage>
        <taxon>Eukaryota</taxon>
        <taxon>Sar</taxon>
        <taxon>Alveolata</taxon>
        <taxon>Ciliophora</taxon>
        <taxon>Intramacronucleata</taxon>
        <taxon>Spirotrichea</taxon>
        <taxon>Hypotrichia</taxon>
        <taxon>Euplotida</taxon>
        <taxon>Euplotidae</taxon>
        <taxon>Moneuplotes</taxon>
    </lineage>
</organism>
<evidence type="ECO:0000313" key="5">
    <source>
        <dbReference type="Proteomes" id="UP001295684"/>
    </source>
</evidence>
<dbReference type="Pfam" id="PF13499">
    <property type="entry name" value="EF-hand_7"/>
    <property type="match status" value="1"/>
</dbReference>
<comment type="caution">
    <text evidence="4">The sequence shown here is derived from an EMBL/GenBank/DDBJ whole genome shotgun (WGS) entry which is preliminary data.</text>
</comment>
<evidence type="ECO:0000256" key="1">
    <source>
        <dbReference type="ARBA" id="ARBA00022837"/>
    </source>
</evidence>
<dbReference type="CDD" id="cd00051">
    <property type="entry name" value="EFh"/>
    <property type="match status" value="1"/>
</dbReference>
<name>A0AAD1U3P0_EUPCR</name>
<feature type="compositionally biased region" description="Basic residues" evidence="2">
    <location>
        <begin position="53"/>
        <end position="66"/>
    </location>
</feature>
<feature type="region of interest" description="Disordered" evidence="2">
    <location>
        <begin position="53"/>
        <end position="75"/>
    </location>
</feature>
<dbReference type="Proteomes" id="UP001295684">
    <property type="component" value="Unassembled WGS sequence"/>
</dbReference>
<dbReference type="PROSITE" id="PS50222">
    <property type="entry name" value="EF_HAND_2"/>
    <property type="match status" value="2"/>
</dbReference>
<keyword evidence="1" id="KW-0106">Calcium</keyword>
<feature type="domain" description="EF-hand" evidence="3">
    <location>
        <begin position="353"/>
        <end position="388"/>
    </location>
</feature>
<dbReference type="SMART" id="SM00054">
    <property type="entry name" value="EFh"/>
    <property type="match status" value="3"/>
</dbReference>
<dbReference type="PROSITE" id="PS00018">
    <property type="entry name" value="EF_HAND_1"/>
    <property type="match status" value="1"/>
</dbReference>
<protein>
    <recommendedName>
        <fullName evidence="3">EF-hand domain-containing protein</fullName>
    </recommendedName>
</protein>
<accession>A0AAD1U3P0</accession>
<dbReference type="InterPro" id="IPR011992">
    <property type="entry name" value="EF-hand-dom_pair"/>
</dbReference>
<dbReference type="InterPro" id="IPR002048">
    <property type="entry name" value="EF_hand_dom"/>
</dbReference>
<feature type="region of interest" description="Disordered" evidence="2">
    <location>
        <begin position="535"/>
        <end position="565"/>
    </location>
</feature>
<reference evidence="4" key="1">
    <citation type="submission" date="2023-07" db="EMBL/GenBank/DDBJ databases">
        <authorList>
            <consortium name="AG Swart"/>
            <person name="Singh M."/>
            <person name="Singh A."/>
            <person name="Seah K."/>
            <person name="Emmerich C."/>
        </authorList>
    </citation>
    <scope>NUCLEOTIDE SEQUENCE</scope>
    <source>
        <strain evidence="4">DP1</strain>
    </source>
</reference>